<dbReference type="GO" id="GO:0005886">
    <property type="term" value="C:plasma membrane"/>
    <property type="evidence" value="ECO:0007669"/>
    <property type="project" value="UniProtKB-SubCell"/>
</dbReference>
<feature type="transmembrane region" description="Helical" evidence="6">
    <location>
        <begin position="269"/>
        <end position="289"/>
    </location>
</feature>
<feature type="domain" description="Major facilitator superfamily (MFS) profile" evidence="7">
    <location>
        <begin position="4"/>
        <end position="390"/>
    </location>
</feature>
<dbReference type="Gene3D" id="1.20.1250.20">
    <property type="entry name" value="MFS general substrate transporter like domains"/>
    <property type="match status" value="2"/>
</dbReference>
<dbReference type="Pfam" id="PF07690">
    <property type="entry name" value="MFS_1"/>
    <property type="match status" value="1"/>
</dbReference>
<keyword evidence="5 6" id="KW-0472">Membrane</keyword>
<sequence>MRNDMILLCLAYVLSQFFRAFLAVLTQVLEADIGATPADLAFASGLWFLIFAAMQIPVGAWLDKYGPRRTSAVLLLVGGGGGAALFALATQPIHVSIAMGLIGVGCSPVLMASYFIFARSYPPAKFATLAALMLGVGSVGNLVAAYPTAFAVETFGWRATLWSLAAMSSAIAVGLWQMVQDPPKIDSEEKGSVLDLLKMPVLWFIIPFMFVNYMPTAAIRGLWIGPYLDDVFAMSTVGIGQATLVMGIAMILGTLAYGPADRIFGTRKWVIFGGSSMMVVALLALVPFVEKNAVLSVALLSAMGFFGGAFPVVIAHARSFFPPHLTGRGVTLMNLFGIGGVGVAQFGSGRLHAAIAPTDPTLAYQVLFGGFAALLIFGLAIYLFSRDSTD</sequence>
<feature type="transmembrane region" description="Helical" evidence="6">
    <location>
        <begin position="200"/>
        <end position="219"/>
    </location>
</feature>
<evidence type="ECO:0000256" key="5">
    <source>
        <dbReference type="ARBA" id="ARBA00023136"/>
    </source>
</evidence>
<dbReference type="EMBL" id="SMGR01000001">
    <property type="protein sequence ID" value="TCL07989.1"/>
    <property type="molecule type" value="Genomic_DNA"/>
</dbReference>
<gene>
    <name evidence="8" type="ORF">BXY66_0020</name>
</gene>
<organism evidence="8 9">
    <name type="scientific">Shimia isoporae</name>
    <dbReference type="NCBI Taxonomy" id="647720"/>
    <lineage>
        <taxon>Bacteria</taxon>
        <taxon>Pseudomonadati</taxon>
        <taxon>Pseudomonadota</taxon>
        <taxon>Alphaproteobacteria</taxon>
        <taxon>Rhodobacterales</taxon>
        <taxon>Roseobacteraceae</taxon>
    </lineage>
</organism>
<dbReference type="PANTHER" id="PTHR43124:SF3">
    <property type="entry name" value="CHLORAMPHENICOL EFFLUX PUMP RV0191"/>
    <property type="match status" value="1"/>
</dbReference>
<dbReference type="AlphaFoldDB" id="A0A4R1NK52"/>
<evidence type="ECO:0000256" key="1">
    <source>
        <dbReference type="ARBA" id="ARBA00004651"/>
    </source>
</evidence>
<feature type="transmembrane region" description="Helical" evidence="6">
    <location>
        <begin position="40"/>
        <end position="60"/>
    </location>
</feature>
<dbReference type="OrthoDB" id="272777at2"/>
<dbReference type="SUPFAM" id="SSF103473">
    <property type="entry name" value="MFS general substrate transporter"/>
    <property type="match status" value="1"/>
</dbReference>
<dbReference type="InterPro" id="IPR050189">
    <property type="entry name" value="MFS_Efflux_Transporters"/>
</dbReference>
<keyword evidence="9" id="KW-1185">Reference proteome</keyword>
<evidence type="ECO:0000259" key="7">
    <source>
        <dbReference type="PROSITE" id="PS50850"/>
    </source>
</evidence>
<feature type="transmembrane region" description="Helical" evidence="6">
    <location>
        <begin position="95"/>
        <end position="117"/>
    </location>
</feature>
<keyword evidence="3 6" id="KW-0812">Transmembrane</keyword>
<protein>
    <submittedName>
        <fullName evidence="8">Putative MFS family arabinose efflux permease</fullName>
    </submittedName>
</protein>
<evidence type="ECO:0000256" key="6">
    <source>
        <dbReference type="SAM" id="Phobius"/>
    </source>
</evidence>
<proteinExistence type="predicted"/>
<dbReference type="PROSITE" id="PS50850">
    <property type="entry name" value="MFS"/>
    <property type="match status" value="1"/>
</dbReference>
<reference evidence="8 9" key="1">
    <citation type="submission" date="2019-03" db="EMBL/GenBank/DDBJ databases">
        <title>Genomic Encyclopedia of Archaeal and Bacterial Type Strains, Phase II (KMG-II): from individual species to whole genera.</title>
        <authorList>
            <person name="Goeker M."/>
        </authorList>
    </citation>
    <scope>NUCLEOTIDE SEQUENCE [LARGE SCALE GENOMIC DNA]</scope>
    <source>
        <strain evidence="8 9">DSM 26433</strain>
    </source>
</reference>
<evidence type="ECO:0000313" key="8">
    <source>
        <dbReference type="EMBL" id="TCL07989.1"/>
    </source>
</evidence>
<evidence type="ECO:0000256" key="4">
    <source>
        <dbReference type="ARBA" id="ARBA00022989"/>
    </source>
</evidence>
<dbReference type="Proteomes" id="UP000295673">
    <property type="component" value="Unassembled WGS sequence"/>
</dbReference>
<dbReference type="InterPro" id="IPR020846">
    <property type="entry name" value="MFS_dom"/>
</dbReference>
<feature type="transmembrane region" description="Helical" evidence="6">
    <location>
        <begin position="129"/>
        <end position="149"/>
    </location>
</feature>
<feature type="transmembrane region" description="Helical" evidence="6">
    <location>
        <begin position="329"/>
        <end position="347"/>
    </location>
</feature>
<dbReference type="InterPro" id="IPR011701">
    <property type="entry name" value="MFS"/>
</dbReference>
<evidence type="ECO:0000256" key="2">
    <source>
        <dbReference type="ARBA" id="ARBA00022475"/>
    </source>
</evidence>
<evidence type="ECO:0000313" key="9">
    <source>
        <dbReference type="Proteomes" id="UP000295673"/>
    </source>
</evidence>
<comment type="caution">
    <text evidence="8">The sequence shown here is derived from an EMBL/GenBank/DDBJ whole genome shotgun (WGS) entry which is preliminary data.</text>
</comment>
<dbReference type="RefSeq" id="WP_132858158.1">
    <property type="nucleotide sequence ID" value="NZ_SMGR01000001.1"/>
</dbReference>
<dbReference type="PANTHER" id="PTHR43124">
    <property type="entry name" value="PURINE EFFLUX PUMP PBUE"/>
    <property type="match status" value="1"/>
</dbReference>
<feature type="transmembrane region" description="Helical" evidence="6">
    <location>
        <begin position="231"/>
        <end position="257"/>
    </location>
</feature>
<dbReference type="InterPro" id="IPR036259">
    <property type="entry name" value="MFS_trans_sf"/>
</dbReference>
<feature type="transmembrane region" description="Helical" evidence="6">
    <location>
        <begin position="72"/>
        <end position="89"/>
    </location>
</feature>
<keyword evidence="2" id="KW-1003">Cell membrane</keyword>
<feature type="transmembrane region" description="Helical" evidence="6">
    <location>
        <begin position="362"/>
        <end position="384"/>
    </location>
</feature>
<feature type="transmembrane region" description="Helical" evidence="6">
    <location>
        <begin position="295"/>
        <end position="317"/>
    </location>
</feature>
<accession>A0A4R1NK52</accession>
<comment type="subcellular location">
    <subcellularLocation>
        <location evidence="1">Cell membrane</location>
        <topology evidence="1">Multi-pass membrane protein</topology>
    </subcellularLocation>
</comment>
<name>A0A4R1NK52_9RHOB</name>
<evidence type="ECO:0000256" key="3">
    <source>
        <dbReference type="ARBA" id="ARBA00022692"/>
    </source>
</evidence>
<keyword evidence="4 6" id="KW-1133">Transmembrane helix</keyword>
<dbReference type="GO" id="GO:0022857">
    <property type="term" value="F:transmembrane transporter activity"/>
    <property type="evidence" value="ECO:0007669"/>
    <property type="project" value="InterPro"/>
</dbReference>